<evidence type="ECO:0000256" key="3">
    <source>
        <dbReference type="ARBA" id="ARBA00022670"/>
    </source>
</evidence>
<dbReference type="GeneID" id="87860311"/>
<dbReference type="Proteomes" id="UP001278500">
    <property type="component" value="Unassembled WGS sequence"/>
</dbReference>
<evidence type="ECO:0000256" key="5">
    <source>
        <dbReference type="ARBA" id="ARBA00022801"/>
    </source>
</evidence>
<dbReference type="RefSeq" id="XP_062678877.1">
    <property type="nucleotide sequence ID" value="XM_062823157.1"/>
</dbReference>
<dbReference type="InterPro" id="IPR022099">
    <property type="entry name" value="DUF3638"/>
</dbReference>
<dbReference type="InterPro" id="IPR022105">
    <property type="entry name" value="DUF3645"/>
</dbReference>
<evidence type="ECO:0000259" key="9">
    <source>
        <dbReference type="Pfam" id="PF12359"/>
    </source>
</evidence>
<dbReference type="InterPro" id="IPR046541">
    <property type="entry name" value="DUF6606"/>
</dbReference>
<evidence type="ECO:0000256" key="7">
    <source>
        <dbReference type="SAM" id="MobiDB-lite"/>
    </source>
</evidence>
<reference evidence="11" key="1">
    <citation type="journal article" date="2023" name="Mol. Phylogenet. Evol.">
        <title>Genome-scale phylogeny and comparative genomics of the fungal order Sordariales.</title>
        <authorList>
            <person name="Hensen N."/>
            <person name="Bonometti L."/>
            <person name="Westerberg I."/>
            <person name="Brannstrom I.O."/>
            <person name="Guillou S."/>
            <person name="Cros-Aarteil S."/>
            <person name="Calhoun S."/>
            <person name="Haridas S."/>
            <person name="Kuo A."/>
            <person name="Mondo S."/>
            <person name="Pangilinan J."/>
            <person name="Riley R."/>
            <person name="LaButti K."/>
            <person name="Andreopoulos B."/>
            <person name="Lipzen A."/>
            <person name="Chen C."/>
            <person name="Yan M."/>
            <person name="Daum C."/>
            <person name="Ng V."/>
            <person name="Clum A."/>
            <person name="Steindorff A."/>
            <person name="Ohm R.A."/>
            <person name="Martin F."/>
            <person name="Silar P."/>
            <person name="Natvig D.O."/>
            <person name="Lalanne C."/>
            <person name="Gautier V."/>
            <person name="Ament-Velasquez S.L."/>
            <person name="Kruys A."/>
            <person name="Hutchinson M.I."/>
            <person name="Powell A.J."/>
            <person name="Barry K."/>
            <person name="Miller A.N."/>
            <person name="Grigoriev I.V."/>
            <person name="Debuchy R."/>
            <person name="Gladieux P."/>
            <person name="Hiltunen Thoren M."/>
            <person name="Johannesson H."/>
        </authorList>
    </citation>
    <scope>NUCLEOTIDE SEQUENCE</scope>
    <source>
        <strain evidence="11">CBS 560.94</strain>
    </source>
</reference>
<evidence type="ECO:0000256" key="2">
    <source>
        <dbReference type="ARBA" id="ARBA00012759"/>
    </source>
</evidence>
<organism evidence="11 12">
    <name type="scientific">Neurospora tetraspora</name>
    <dbReference type="NCBI Taxonomy" id="94610"/>
    <lineage>
        <taxon>Eukaryota</taxon>
        <taxon>Fungi</taxon>
        <taxon>Dikarya</taxon>
        <taxon>Ascomycota</taxon>
        <taxon>Pezizomycotina</taxon>
        <taxon>Sordariomycetes</taxon>
        <taxon>Sordariomycetidae</taxon>
        <taxon>Sordariales</taxon>
        <taxon>Sordariaceae</taxon>
        <taxon>Neurospora</taxon>
    </lineage>
</organism>
<keyword evidence="12" id="KW-1185">Reference proteome</keyword>
<feature type="compositionally biased region" description="Acidic residues" evidence="7">
    <location>
        <begin position="3119"/>
        <end position="3157"/>
    </location>
</feature>
<keyword evidence="3" id="KW-0645">Protease</keyword>
<dbReference type="PANTHER" id="PTHR13367:SF33">
    <property type="entry name" value="P-LOOP CONTAINING NUCLEOSIDE TRIPHOSPHATE HYDROLASE PROTEIN"/>
    <property type="match status" value="1"/>
</dbReference>
<dbReference type="GO" id="GO:0006508">
    <property type="term" value="P:proteolysis"/>
    <property type="evidence" value="ECO:0007669"/>
    <property type="project" value="UniProtKB-KW"/>
</dbReference>
<comment type="caution">
    <text evidence="11">The sequence shown here is derived from an EMBL/GenBank/DDBJ whole genome shotgun (WGS) entry which is preliminary data.</text>
</comment>
<dbReference type="EC" id="3.4.19.12" evidence="2"/>
<evidence type="ECO:0000313" key="12">
    <source>
        <dbReference type="Proteomes" id="UP001278500"/>
    </source>
</evidence>
<dbReference type="Pfam" id="PF20255">
    <property type="entry name" value="DUF6606"/>
    <property type="match status" value="1"/>
</dbReference>
<comment type="catalytic activity">
    <reaction evidence="1">
        <text>Thiol-dependent hydrolysis of ester, thioester, amide, peptide and isopeptide bonds formed by the C-terminal Gly of ubiquitin (a 76-residue protein attached to proteins as an intracellular targeting signal).</text>
        <dbReference type="EC" id="3.4.19.12"/>
    </reaction>
</comment>
<feature type="domain" description="DUF6606" evidence="10">
    <location>
        <begin position="7"/>
        <end position="273"/>
    </location>
</feature>
<feature type="domain" description="DUF3645" evidence="9">
    <location>
        <begin position="2351"/>
        <end position="2383"/>
    </location>
</feature>
<feature type="compositionally biased region" description="Acidic residues" evidence="7">
    <location>
        <begin position="3164"/>
        <end position="3175"/>
    </location>
</feature>
<dbReference type="Pfam" id="PF12359">
    <property type="entry name" value="DUF3645"/>
    <property type="match status" value="1"/>
</dbReference>
<evidence type="ECO:0000256" key="6">
    <source>
        <dbReference type="ARBA" id="ARBA00022807"/>
    </source>
</evidence>
<dbReference type="GO" id="GO:0004843">
    <property type="term" value="F:cysteine-type deubiquitinase activity"/>
    <property type="evidence" value="ECO:0007669"/>
    <property type="project" value="UniProtKB-EC"/>
</dbReference>
<dbReference type="InterPro" id="IPR051346">
    <property type="entry name" value="OTU_Deubiquitinase"/>
</dbReference>
<dbReference type="EMBL" id="JAUEPP010000007">
    <property type="protein sequence ID" value="KAK3339517.1"/>
    <property type="molecule type" value="Genomic_DNA"/>
</dbReference>
<dbReference type="PANTHER" id="PTHR13367">
    <property type="entry name" value="UBIQUITIN THIOESTERASE"/>
    <property type="match status" value="1"/>
</dbReference>
<evidence type="ECO:0000259" key="10">
    <source>
        <dbReference type="Pfam" id="PF20255"/>
    </source>
</evidence>
<protein>
    <recommendedName>
        <fullName evidence="2">ubiquitinyl hydrolase 1</fullName>
        <ecNumber evidence="2">3.4.19.12</ecNumber>
    </recommendedName>
</protein>
<gene>
    <name evidence="11" type="ORF">B0H65DRAFT_302439</name>
</gene>
<evidence type="ECO:0000256" key="1">
    <source>
        <dbReference type="ARBA" id="ARBA00000707"/>
    </source>
</evidence>
<accession>A0AAE0JAS3</accession>
<feature type="region of interest" description="Disordered" evidence="7">
    <location>
        <begin position="3097"/>
        <end position="3175"/>
    </location>
</feature>
<keyword evidence="5" id="KW-0378">Hydrolase</keyword>
<evidence type="ECO:0000259" key="8">
    <source>
        <dbReference type="Pfam" id="PF12340"/>
    </source>
</evidence>
<dbReference type="Pfam" id="PF12340">
    <property type="entry name" value="DUF3638"/>
    <property type="match status" value="1"/>
</dbReference>
<proteinExistence type="predicted"/>
<evidence type="ECO:0000313" key="11">
    <source>
        <dbReference type="EMBL" id="KAK3339517.1"/>
    </source>
</evidence>
<feature type="domain" description="DUF3638" evidence="8">
    <location>
        <begin position="2009"/>
        <end position="2232"/>
    </location>
</feature>
<keyword evidence="6" id="KW-0788">Thiol protease</keyword>
<reference evidence="11" key="2">
    <citation type="submission" date="2023-06" db="EMBL/GenBank/DDBJ databases">
        <authorList>
            <consortium name="Lawrence Berkeley National Laboratory"/>
            <person name="Haridas S."/>
            <person name="Hensen N."/>
            <person name="Bonometti L."/>
            <person name="Westerberg I."/>
            <person name="Brannstrom I.O."/>
            <person name="Guillou S."/>
            <person name="Cros-Aarteil S."/>
            <person name="Calhoun S."/>
            <person name="Kuo A."/>
            <person name="Mondo S."/>
            <person name="Pangilinan J."/>
            <person name="Riley R."/>
            <person name="Labutti K."/>
            <person name="Andreopoulos B."/>
            <person name="Lipzen A."/>
            <person name="Chen C."/>
            <person name="Yanf M."/>
            <person name="Daum C."/>
            <person name="Ng V."/>
            <person name="Clum A."/>
            <person name="Steindorff A."/>
            <person name="Ohm R."/>
            <person name="Martin F."/>
            <person name="Silar P."/>
            <person name="Natvig D."/>
            <person name="Lalanne C."/>
            <person name="Gautier V."/>
            <person name="Ament-Velasquez S.L."/>
            <person name="Kruys A."/>
            <person name="Hutchinson M.I."/>
            <person name="Powell A.J."/>
            <person name="Barry K."/>
            <person name="Miller A.N."/>
            <person name="Grigoriev I.V."/>
            <person name="Debuchy R."/>
            <person name="Gladieux P."/>
            <person name="Thoren M.H."/>
            <person name="Johannesson H."/>
        </authorList>
    </citation>
    <scope>NUCLEOTIDE SEQUENCE</scope>
    <source>
        <strain evidence="11">CBS 560.94</strain>
    </source>
</reference>
<sequence length="3175" mass="360123">MASNQELYYHLVLAAKVPTSQPDPLEPLNRSLIDCAIKACNFLRQQSSAGPWDSLLPSLEKCRSLNHDGMLSKASLEEAFRDIGDKTLILHVASQNAGLLIRPSPNGSVIFEAFEASPSLEAVLGAKNALLWDFPGRAAQIPACEFQNDSFRASLALFLEKASIETLNALNARAVKKQTAVIETRDTADCALISQLLMSLLIAIGGPVSTPRFRKRVRDDVNFDNAKKPWRRAPMWLILRVAVRQMLCLELGNETGRATYKMFICVVLAQFLEQASKELAAEMVMTLRAKLCRRLAKLESDKLQASEAVRPVYDQLFACLSPWFKTTIQVATQEATRVWELHKASVQRKISRLPAKSEIANFKLKLENSGNYLQSLLYLNPYPLREIPCLDLRAMKSGMLGQATKFADRYLKLAELEDEIEQGIEQEMLRPPNSTDGYRLGCLRISEMIIRLIAGVDDAYDNDPAQMSHHILNLLDLWVSLDQYATSFCPLLSNYHPFFTPESLDLLHLPSLSDMSRLHKIQEYLKERAATAAESKTIFAPPSPSSFGVRYTRECDDGVRLSVVWNIIGKKCDRTRHDKIQAWASAVNKYEDLNEKMHGAGPCLCIQISETERDVSKCLPCLCKRQMRRMVVEVHEDYLPEDEDEAATVVFELCAPDFFTAYRNATWKIHQTLALQGVSSHTKPADTLLSYCQLKDFASESAQSSTLTLASEIKSFLSTHYKKPEVRNSPQLQDIVLPLALRFEYFDKELNCWVKDHDHPFQLARLCGVSLPNGFGAIEGARDGGQMTRLVREPSSYEIVANQTKCPTTMSPAEFTAHQHLLSGTSRRWLTMLLELNTPNLNFSSEETSRLFSELITQAGTMERSASAFRDAHLVFKDDAFCTRLAEQVERRLTTISWRDVFCMDVIISITLRLHELGSSSTKRSADKLLMNARRVTFQWLKDLRVEVRDAAQEDIAARASEYGRWAAIICRRTFSAHSPKSPMSLHDLVTFLEAAIGLQENMLVDIGKLPQTFKLVLIRDLKAASKLQSTVSRAIKAYPQVIETILDPIWPNPTSAPRTFSDLKFMPSPNSRWIEQQIKTNHGNFDEKYTVQFNFIEGYLLIDGKPPGTLPAEIRDAEIVRELFGNQHLITLPSAMPGMSHSLLVEAHHKHQVHFGIRDGQVIIRAKTREGTVLELIPRHKFRQVKGHDIPTSLINDCFHWMAISDRSNPRLEIRHGNPWRLHDHDWVIDLNTRIAKRREHRLIDPQSRLFKKIEENFRHFEHPEHLLVYQPRKGSIIVKLERLGLTFHVNHRGLLESRELRSEIDPNQDAGTLYGFMSKICLRDLQDPSQRSIITAMGRTTWTRHGSRTVVQAAPVSQYGLFSIDSVLGRLWCLPEPRNLYAKALFHALTSSPFPDPLTGRTGREEAQHILQSGLCQPWQPLDNDGLAMLQFIHQYLCPRREYYPPNQRRLQTAIWERHLSYAQHDGYDAIVQAIIAKSNRLSSFHNNTSTPPSCSSVYISHLRERGLLRQSLYETSSYSPSSLTGQGDELYRSRDWDMTSQRCSNIFRIVRQVTENGFKFNRTKRLLEILEDWKVIGGFKVTPEHDFFSLIDAIERIPSNQFGSMVSFCCNIPPSDKYALPFRLAPLVFGDNADMDLAVSLAAFSRIKELKALEQPKGPFFTDFRRHGPPTLEMIQGIIRQHSPELPVPMNLQSAKSRSKFQKEQEYHKQLCASEEKRIAELIHCQWPTEALSFEGIGSPVIDCYEVLQTLQPRWQQLWDNYQLSLWVDSVDDVLSQHSSPYELPTMLIPAYTRPYQLPRRKAVIPSIANDLLPKSGPQDLLLSAALDESQSMHLNALGSKADRRQGSVRPEYQELESILDSLAKESGSIRQEYASDLRRSLKALQNSPRRVKLDIRPTLALMESQISSCERSIEMHMEAIQQSWYRDDSGSPWLIAGGLWPSASKITMMEQLRSVAENTFGDGMKSALVSLGLALTRLQKLRRMRHAHLQGNNQRVLDELANPGHTNWDAEEYPDFLLLELENNILIRDEQFEVAQAIVSPNSKANSVLQLNMGKGKTSVITPMAAAILADKQQLCRLIVPKALLLQTAQIMQSRMGGLVGREIRHIPFSRRTKAGPEMLNVFEELHHEILNFGGVILALPESIMSFSLSGLQSMVDSKSKQARQMVEFQHWLTETSRDILDESDVTLAVKTQLIYPSGTEKAVDGHPHRWHVAQALLGLVEAHVPDLRQRFGRRIEVENQGSAFPRVYILDAEVEQDLKQRIIDDVCAGKSPTFHLADSVQPSVRARLKHALSDPVVEDFQINKAKRAFVDRNSAADKILLLRGLIHSGILLLCLKKRWNVQYGLHPDRIPIAVPFEAKGVPSANAEFGHPDVAIIFTCLAFYYCGLTLKQFTECLGSVLKSDDPQSEYDIWTQGCANLPQDLRQWNLINAEDHLQVDQLWKLLRLNRAVLNYYLNTFVFPKHCKQFEVKLQTSGWDIPLFPRTTDKQAQSARTTGFSGTNDNKYLLPLTIKQDDLPSLSQTNAEVLSYLLEKRNRRYERLADHSGRRLTEYGLLKRLSQTKIRILIDAGAFVLEMKNHEVAKEWLKLDTFSPAAIFFNEENKAMVLSRGSKKPVPLLATPYAENLAECLVYLDEAHTRGTDLKLPQNAYGALTLALNQTKDHTVQAAMRLRQLGTTQSVVFCAPPEVDHDIRKVCQLRWLDYVDSGHCVRWLLEMTCRANESLRPLYVAQGTDFCRRMNSAWEHPNFVGSTKHREAHMSVILQKESSTLKEIYGSKAQSLGLDGASLAITNPELRSFYGTLTKKKKDLTHTVSEAFACALDEVEQEREVEFQVEEIRQVRKPTHYDALEFPGMHPNIVRFIEKGVLRGTDGYEHAFTALGRTTLGRKHEVRSTGSKLYVSAEFRRTISVSKDPSDNFFRPVEWILYAPRTQTALVLIPEEAEIAIPMLRVAKTRSPVHLIPYASPVTRNMTSLGRLTYYAFPSLPKGTVIPDWLTIEIGILAGRLYFDFAEYDAVNKYLQAGKTNEAEGEGAEDNCRQASLPVDDNNQVAFAKNPLGFVLDWLTQRRRGQDITHTPMGYVCQRRKLSAEHPFFRSPEAEVPEVSGMSPKRSNDEDDESDSDGEYDMLEEMDQSDGDGDDGSAVEEWDLGDEEERHDSFEDDTSVTDDEK</sequence>
<keyword evidence="4" id="KW-0833">Ubl conjugation pathway</keyword>
<evidence type="ECO:0000256" key="4">
    <source>
        <dbReference type="ARBA" id="ARBA00022786"/>
    </source>
</evidence>
<name>A0AAE0JAS3_9PEZI</name>